<dbReference type="SMART" id="SM00327">
    <property type="entry name" value="VWA"/>
    <property type="match status" value="1"/>
</dbReference>
<dbReference type="AlphaFoldDB" id="A0AAD9MX44"/>
<comment type="subcellular location">
    <subcellularLocation>
        <location evidence="1">Secreted</location>
    </subcellularLocation>
</comment>
<evidence type="ECO:0000259" key="4">
    <source>
        <dbReference type="PROSITE" id="PS50234"/>
    </source>
</evidence>
<protein>
    <recommendedName>
        <fullName evidence="4">VWFA domain-containing protein</fullName>
    </recommendedName>
</protein>
<dbReference type="InterPro" id="IPR052969">
    <property type="entry name" value="Thr-specific_kinase-like"/>
</dbReference>
<proteinExistence type="predicted"/>
<dbReference type="Gene3D" id="3.40.50.410">
    <property type="entry name" value="von Willebrand factor, type A domain"/>
    <property type="match status" value="1"/>
</dbReference>
<keyword evidence="2" id="KW-0964">Secreted</keyword>
<evidence type="ECO:0000313" key="5">
    <source>
        <dbReference type="EMBL" id="KAK2146229.1"/>
    </source>
</evidence>
<evidence type="ECO:0000256" key="3">
    <source>
        <dbReference type="ARBA" id="ARBA00022729"/>
    </source>
</evidence>
<accession>A0AAD9MX44</accession>
<feature type="domain" description="VWFA" evidence="4">
    <location>
        <begin position="68"/>
        <end position="265"/>
    </location>
</feature>
<gene>
    <name evidence="5" type="ORF">LSH36_623g01083</name>
</gene>
<evidence type="ECO:0000256" key="2">
    <source>
        <dbReference type="ARBA" id="ARBA00022525"/>
    </source>
</evidence>
<dbReference type="InterPro" id="IPR002035">
    <property type="entry name" value="VWF_A"/>
</dbReference>
<keyword evidence="6" id="KW-1185">Reference proteome</keyword>
<sequence length="403" mass="45095">MEYEQNPVKARKSLLRFSLCFVLIKKPRSPMGRGVWAEVYVYQLIVSPLSRRDNTRKLFKMQSSEFLDLAFAMDCTGSMGSYIRNATQNIRKIVEDIISAEKADVRLALVEFRDHPPQDQSFVTRVHDFTSSVSQMRKWLDGCSANGGGDTPEAIADALLQVYKLDWKLNATKVCIFIADAPPHGLLCNGDGFPNGCPAGIEPMEVTAKIAEKGISLYVVGCEPSILKYRDFFMGLAHLTGGKYIPLENANLLSKIIVGGVQEEISLQQLMDEVNLEVTEEFNATSGDIPEEEIVTKVQERLQSKCAKTKRLQRNNAELPESTDSAKQISSCVNLTEVRQIQEKLAPPPRFCKVNEMFLGGPASATADDVYDCVEEEVNRDQVERLVQKSVMMNNLNMRVKKK</sequence>
<dbReference type="EMBL" id="JAODUP010000623">
    <property type="protein sequence ID" value="KAK2146229.1"/>
    <property type="molecule type" value="Genomic_DNA"/>
</dbReference>
<dbReference type="GO" id="GO:0004674">
    <property type="term" value="F:protein serine/threonine kinase activity"/>
    <property type="evidence" value="ECO:0007669"/>
    <property type="project" value="TreeGrafter"/>
</dbReference>
<dbReference type="GO" id="GO:0005737">
    <property type="term" value="C:cytoplasm"/>
    <property type="evidence" value="ECO:0007669"/>
    <property type="project" value="TreeGrafter"/>
</dbReference>
<dbReference type="PROSITE" id="PS50234">
    <property type="entry name" value="VWFA"/>
    <property type="match status" value="1"/>
</dbReference>
<name>A0AAD9MX44_9ANNE</name>
<dbReference type="SUPFAM" id="SSF53300">
    <property type="entry name" value="vWA-like"/>
    <property type="match status" value="1"/>
</dbReference>
<comment type="caution">
    <text evidence="5">The sequence shown here is derived from an EMBL/GenBank/DDBJ whole genome shotgun (WGS) entry which is preliminary data.</text>
</comment>
<dbReference type="Proteomes" id="UP001208570">
    <property type="component" value="Unassembled WGS sequence"/>
</dbReference>
<organism evidence="5 6">
    <name type="scientific">Paralvinella palmiformis</name>
    <dbReference type="NCBI Taxonomy" id="53620"/>
    <lineage>
        <taxon>Eukaryota</taxon>
        <taxon>Metazoa</taxon>
        <taxon>Spiralia</taxon>
        <taxon>Lophotrochozoa</taxon>
        <taxon>Annelida</taxon>
        <taxon>Polychaeta</taxon>
        <taxon>Sedentaria</taxon>
        <taxon>Canalipalpata</taxon>
        <taxon>Terebellida</taxon>
        <taxon>Terebelliformia</taxon>
        <taxon>Alvinellidae</taxon>
        <taxon>Paralvinella</taxon>
    </lineage>
</organism>
<dbReference type="Pfam" id="PF25106">
    <property type="entry name" value="VWA_4"/>
    <property type="match status" value="1"/>
</dbReference>
<dbReference type="InterPro" id="IPR056861">
    <property type="entry name" value="HMCN1-like_VWA"/>
</dbReference>
<dbReference type="InterPro" id="IPR036465">
    <property type="entry name" value="vWFA_dom_sf"/>
</dbReference>
<evidence type="ECO:0000256" key="1">
    <source>
        <dbReference type="ARBA" id="ARBA00004613"/>
    </source>
</evidence>
<reference evidence="5" key="1">
    <citation type="journal article" date="2023" name="Mol. Biol. Evol.">
        <title>Third-Generation Sequencing Reveals the Adaptive Role of the Epigenome in Three Deep-Sea Polychaetes.</title>
        <authorList>
            <person name="Perez M."/>
            <person name="Aroh O."/>
            <person name="Sun Y."/>
            <person name="Lan Y."/>
            <person name="Juniper S.K."/>
            <person name="Young C.R."/>
            <person name="Angers B."/>
            <person name="Qian P.Y."/>
        </authorList>
    </citation>
    <scope>NUCLEOTIDE SEQUENCE</scope>
    <source>
        <strain evidence="5">P08H-3</strain>
    </source>
</reference>
<dbReference type="PANTHER" id="PTHR47763">
    <property type="entry name" value="ALPHA-PROTEIN KINASE VWKA"/>
    <property type="match status" value="1"/>
</dbReference>
<dbReference type="PANTHER" id="PTHR47763:SF1">
    <property type="entry name" value="DUF659 DOMAIN-CONTAINING PROTEIN"/>
    <property type="match status" value="1"/>
</dbReference>
<keyword evidence="3" id="KW-0732">Signal</keyword>
<evidence type="ECO:0000313" key="6">
    <source>
        <dbReference type="Proteomes" id="UP001208570"/>
    </source>
</evidence>